<evidence type="ECO:0008006" key="4">
    <source>
        <dbReference type="Google" id="ProtNLM"/>
    </source>
</evidence>
<feature type="transmembrane region" description="Helical" evidence="1">
    <location>
        <begin position="20"/>
        <end position="41"/>
    </location>
</feature>
<dbReference type="Proteomes" id="UP001317629">
    <property type="component" value="Chromosome"/>
</dbReference>
<dbReference type="RefSeq" id="WP_281928393.1">
    <property type="nucleotide sequence ID" value="NZ_AP027142.1"/>
</dbReference>
<feature type="transmembrane region" description="Helical" evidence="1">
    <location>
        <begin position="48"/>
        <end position="69"/>
    </location>
</feature>
<keyword evidence="1" id="KW-1133">Transmembrane helix</keyword>
<proteinExistence type="predicted"/>
<name>A0ABM8EAP3_9HYPH</name>
<feature type="transmembrane region" description="Helical" evidence="1">
    <location>
        <begin position="331"/>
        <end position="352"/>
    </location>
</feature>
<keyword evidence="1" id="KW-0812">Transmembrane</keyword>
<feature type="transmembrane region" description="Helical" evidence="1">
    <location>
        <begin position="75"/>
        <end position="93"/>
    </location>
</feature>
<sequence length="412" mass="45385">MSAGHSDAFDWLRTAETRYGASFAGWIVFGALTFNFILCFVNTKIFGVSAAIVMASEMALLGLALLLVLRDNPPLYAVLAGYVSFALYLSSLQGALDMKAIRDILIPIVFLFLGRRLGSPEAGDRLVDICVWTVLVVGICEYLFLPYYLKFFDILAYYVARGTVDAAAADTTGTGLFASGIRPEGRTLLPFLGPHRVSSIFLEPVSVGNFGAVVFSWIILRNVERPLVMAMKLLPATAVFVLADARFGLMVSLTSFVLFPLARYIGRLPILLAPFCVLLLLAVNGFLNPDKPWDNGFAGRLLLTGQMLSHLDFWEAMGFVQVTRFVADSGYTYTLTKFGLLGCIGLWSLFVLRPVSDEAAWRYRLFTAIYIIALLMISNSMYSIKTGALLWYLLGCLEAPAALDEYYEGVES</sequence>
<keyword evidence="1" id="KW-0472">Membrane</keyword>
<evidence type="ECO:0000256" key="1">
    <source>
        <dbReference type="SAM" id="Phobius"/>
    </source>
</evidence>
<feature type="transmembrane region" description="Helical" evidence="1">
    <location>
        <begin position="364"/>
        <end position="384"/>
    </location>
</feature>
<feature type="transmembrane region" description="Helical" evidence="1">
    <location>
        <begin position="129"/>
        <end position="149"/>
    </location>
</feature>
<dbReference type="EMBL" id="AP027142">
    <property type="protein sequence ID" value="BDV35059.1"/>
    <property type="molecule type" value="Genomic_DNA"/>
</dbReference>
<evidence type="ECO:0000313" key="2">
    <source>
        <dbReference type="EMBL" id="BDV35059.1"/>
    </source>
</evidence>
<accession>A0ABM8EAP3</accession>
<organism evidence="2 3">
    <name type="scientific">Methylocystis iwaonis</name>
    <dbReference type="NCBI Taxonomy" id="2885079"/>
    <lineage>
        <taxon>Bacteria</taxon>
        <taxon>Pseudomonadati</taxon>
        <taxon>Pseudomonadota</taxon>
        <taxon>Alphaproteobacteria</taxon>
        <taxon>Hyphomicrobiales</taxon>
        <taxon>Methylocystaceae</taxon>
        <taxon>Methylocystis</taxon>
    </lineage>
</organism>
<feature type="transmembrane region" description="Helical" evidence="1">
    <location>
        <begin position="268"/>
        <end position="287"/>
    </location>
</feature>
<keyword evidence="3" id="KW-1185">Reference proteome</keyword>
<evidence type="ECO:0000313" key="3">
    <source>
        <dbReference type="Proteomes" id="UP001317629"/>
    </source>
</evidence>
<reference evidence="2 3" key="1">
    <citation type="journal article" date="2023" name="Int. J. Syst. Evol. Microbiol.">
        <title>Methylocystis iwaonis sp. nov., a type II methane-oxidizing bacterium from surface soil of a rice paddy field in Japan, and emended description of the genus Methylocystis (ex Whittenbury et al. 1970) Bowman et al. 1993.</title>
        <authorList>
            <person name="Kaise H."/>
            <person name="Sawadogo J.B."/>
            <person name="Alam M.S."/>
            <person name="Ueno C."/>
            <person name="Dianou D."/>
            <person name="Shinjo R."/>
            <person name="Asakawa S."/>
        </authorList>
    </citation>
    <scope>NUCLEOTIDE SEQUENCE [LARGE SCALE GENOMIC DNA]</scope>
    <source>
        <strain evidence="2 3">SS37A-Re</strain>
    </source>
</reference>
<protein>
    <recommendedName>
        <fullName evidence="4">Polysaccharide polymerase</fullName>
    </recommendedName>
</protein>
<feature type="transmembrane region" description="Helical" evidence="1">
    <location>
        <begin position="240"/>
        <end position="261"/>
    </location>
</feature>
<feature type="transmembrane region" description="Helical" evidence="1">
    <location>
        <begin position="200"/>
        <end position="220"/>
    </location>
</feature>
<gene>
    <name evidence="2" type="ORF">SS37A_25880</name>
</gene>